<evidence type="ECO:0000313" key="4">
    <source>
        <dbReference type="Proteomes" id="UP000014760"/>
    </source>
</evidence>
<dbReference type="EnsemblMetazoa" id="CapteT192329">
    <property type="protein sequence ID" value="CapteP192329"/>
    <property type="gene ID" value="CapteG192329"/>
</dbReference>
<name>R7UCB5_CAPTE</name>
<feature type="region of interest" description="Disordered" evidence="1">
    <location>
        <begin position="58"/>
        <end position="85"/>
    </location>
</feature>
<evidence type="ECO:0008006" key="5">
    <source>
        <dbReference type="Google" id="ProtNLM"/>
    </source>
</evidence>
<dbReference type="InterPro" id="IPR036397">
    <property type="entry name" value="RNaseH_sf"/>
</dbReference>
<dbReference type="HOGENOM" id="CLU_1241160_0_0_1"/>
<dbReference type="Proteomes" id="UP000014760">
    <property type="component" value="Unassembled WGS sequence"/>
</dbReference>
<evidence type="ECO:0000313" key="2">
    <source>
        <dbReference type="EMBL" id="ELU03761.1"/>
    </source>
</evidence>
<dbReference type="EMBL" id="AMQN01008348">
    <property type="status" value="NOT_ANNOTATED_CDS"/>
    <property type="molecule type" value="Genomic_DNA"/>
</dbReference>
<proteinExistence type="predicted"/>
<reference evidence="3" key="3">
    <citation type="submission" date="2015-06" db="UniProtKB">
        <authorList>
            <consortium name="EnsemblMetazoa"/>
        </authorList>
    </citation>
    <scope>IDENTIFICATION</scope>
</reference>
<evidence type="ECO:0000256" key="1">
    <source>
        <dbReference type="SAM" id="MobiDB-lite"/>
    </source>
</evidence>
<reference evidence="2 4" key="2">
    <citation type="journal article" date="2013" name="Nature">
        <title>Insights into bilaterian evolution from three spiralian genomes.</title>
        <authorList>
            <person name="Simakov O."/>
            <person name="Marletaz F."/>
            <person name="Cho S.J."/>
            <person name="Edsinger-Gonzales E."/>
            <person name="Havlak P."/>
            <person name="Hellsten U."/>
            <person name="Kuo D.H."/>
            <person name="Larsson T."/>
            <person name="Lv J."/>
            <person name="Arendt D."/>
            <person name="Savage R."/>
            <person name="Osoegawa K."/>
            <person name="de Jong P."/>
            <person name="Grimwood J."/>
            <person name="Chapman J.A."/>
            <person name="Shapiro H."/>
            <person name="Aerts A."/>
            <person name="Otillar R.P."/>
            <person name="Terry A.Y."/>
            <person name="Boore J.L."/>
            <person name="Grigoriev I.V."/>
            <person name="Lindberg D.R."/>
            <person name="Seaver E.C."/>
            <person name="Weisblat D.A."/>
            <person name="Putnam N.H."/>
            <person name="Rokhsar D.S."/>
        </authorList>
    </citation>
    <scope>NUCLEOTIDE SEQUENCE</scope>
    <source>
        <strain evidence="2 4">I ESC-2004</strain>
    </source>
</reference>
<dbReference type="Gene3D" id="3.30.420.10">
    <property type="entry name" value="Ribonuclease H-like superfamily/Ribonuclease H"/>
    <property type="match status" value="1"/>
</dbReference>
<keyword evidence="4" id="KW-1185">Reference proteome</keyword>
<dbReference type="OMA" id="WAIPRRN"/>
<feature type="compositionally biased region" description="Polar residues" evidence="1">
    <location>
        <begin position="70"/>
        <end position="85"/>
    </location>
</feature>
<dbReference type="STRING" id="283909.R7UCB5"/>
<sequence length="223" mass="25038">MGRLSALQRMQWQMLLDRAMKARTVSRQTGCNVLTISRLPEHIAETGSTVDRLRTGRPKVTAKRQDHQNRNGFNRSGKMSSSQTRTRIAWIGQTGEEGKNGSDIAASRSRIVEVEPASRDFSEEDKEVPTVSWQAYSPEQSPIEHLWDQIKRATSHILSPPRNSQKAIAAALEEWGNIPQVTIRPLVTACAEDARNEWMKVLDTPDIDLANFSFDPLSLFGGR</sequence>
<dbReference type="AlphaFoldDB" id="R7UCB5"/>
<dbReference type="EMBL" id="KB302909">
    <property type="protein sequence ID" value="ELU03761.1"/>
    <property type="molecule type" value="Genomic_DNA"/>
</dbReference>
<gene>
    <name evidence="2" type="ORF">CAPTEDRAFT_192329</name>
</gene>
<accession>R7UCB5</accession>
<dbReference type="OrthoDB" id="6286709at2759"/>
<reference evidence="4" key="1">
    <citation type="submission" date="2012-12" db="EMBL/GenBank/DDBJ databases">
        <authorList>
            <person name="Hellsten U."/>
            <person name="Grimwood J."/>
            <person name="Chapman J.A."/>
            <person name="Shapiro H."/>
            <person name="Aerts A."/>
            <person name="Otillar R.P."/>
            <person name="Terry A.Y."/>
            <person name="Boore J.L."/>
            <person name="Simakov O."/>
            <person name="Marletaz F."/>
            <person name="Cho S.-J."/>
            <person name="Edsinger-Gonzales E."/>
            <person name="Havlak P."/>
            <person name="Kuo D.-H."/>
            <person name="Larsson T."/>
            <person name="Lv J."/>
            <person name="Arendt D."/>
            <person name="Savage R."/>
            <person name="Osoegawa K."/>
            <person name="de Jong P."/>
            <person name="Lindberg D.R."/>
            <person name="Seaver E.C."/>
            <person name="Weisblat D.A."/>
            <person name="Putnam N.H."/>
            <person name="Grigoriev I.V."/>
            <person name="Rokhsar D.S."/>
        </authorList>
    </citation>
    <scope>NUCLEOTIDE SEQUENCE</scope>
    <source>
        <strain evidence="4">I ESC-2004</strain>
    </source>
</reference>
<organism evidence="2">
    <name type="scientific">Capitella teleta</name>
    <name type="common">Polychaete worm</name>
    <dbReference type="NCBI Taxonomy" id="283909"/>
    <lineage>
        <taxon>Eukaryota</taxon>
        <taxon>Metazoa</taxon>
        <taxon>Spiralia</taxon>
        <taxon>Lophotrochozoa</taxon>
        <taxon>Annelida</taxon>
        <taxon>Polychaeta</taxon>
        <taxon>Sedentaria</taxon>
        <taxon>Scolecida</taxon>
        <taxon>Capitellidae</taxon>
        <taxon>Capitella</taxon>
    </lineage>
</organism>
<protein>
    <recommendedName>
        <fullName evidence="5">Tc1-like transposase DDE domain-containing protein</fullName>
    </recommendedName>
</protein>
<dbReference type="GO" id="GO:0003676">
    <property type="term" value="F:nucleic acid binding"/>
    <property type="evidence" value="ECO:0007669"/>
    <property type="project" value="InterPro"/>
</dbReference>
<evidence type="ECO:0000313" key="3">
    <source>
        <dbReference type="EnsemblMetazoa" id="CapteP192329"/>
    </source>
</evidence>